<dbReference type="Proteomes" id="UP000034875">
    <property type="component" value="Unassembled WGS sequence"/>
</dbReference>
<dbReference type="EMBL" id="LCCZ01000016">
    <property type="protein sequence ID" value="KKS43945.1"/>
    <property type="molecule type" value="Genomic_DNA"/>
</dbReference>
<dbReference type="InterPro" id="IPR052892">
    <property type="entry name" value="NA-targeting_endonuclease"/>
</dbReference>
<reference evidence="2 3" key="1">
    <citation type="journal article" date="2015" name="Nature">
        <title>rRNA introns, odd ribosomes, and small enigmatic genomes across a large radiation of phyla.</title>
        <authorList>
            <person name="Brown C.T."/>
            <person name="Hug L.A."/>
            <person name="Thomas B.C."/>
            <person name="Sharon I."/>
            <person name="Castelle C.J."/>
            <person name="Singh A."/>
            <person name="Wilkins M.J."/>
            <person name="Williams K.H."/>
            <person name="Banfield J.F."/>
        </authorList>
    </citation>
    <scope>NUCLEOTIDE SEQUENCE [LARGE SCALE GENOMIC DNA]</scope>
</reference>
<dbReference type="InterPro" id="IPR041025">
    <property type="entry name" value="HNH_repeat"/>
</dbReference>
<dbReference type="PANTHER" id="PTHR33877">
    <property type="entry name" value="SLL1193 PROTEIN"/>
    <property type="match status" value="1"/>
</dbReference>
<organism evidence="2 3">
    <name type="scientific">candidate division CPR1 bacterium GW2011_GWA2_42_17</name>
    <dbReference type="NCBI Taxonomy" id="1618341"/>
    <lineage>
        <taxon>Bacteria</taxon>
        <taxon>candidate division CPR1</taxon>
    </lineage>
</organism>
<gene>
    <name evidence="2" type="ORF">UV05_C0016G0008</name>
</gene>
<evidence type="ECO:0000313" key="2">
    <source>
        <dbReference type="EMBL" id="KKS43945.1"/>
    </source>
</evidence>
<sequence>MDYKFQRKRLNEISETKILDELEKAAKHFNYIEFGYREFSEVADVSGGLVKKRYGGWKKGLEALRKRLQEKGLDLSPRPHSPNRIYSDKELFEEMARVWQKVGQRPSKTEWEMSEPRISYLCYKKRFGGWTNACVKFIEYKMGTDILADDFVITNDEVSGNKKIEYKREISRDVPLGLRLKILSRDNFRCIFCGKSPATDFGTKLHIDHVVPFSKGGKSILENLQTLCEECNLGKSNRNI</sequence>
<dbReference type="GO" id="GO:0008270">
    <property type="term" value="F:zinc ion binding"/>
    <property type="evidence" value="ECO:0007669"/>
    <property type="project" value="InterPro"/>
</dbReference>
<name>A0A0G0Z5F2_9BACT</name>
<dbReference type="CDD" id="cd00085">
    <property type="entry name" value="HNHc"/>
    <property type="match status" value="1"/>
</dbReference>
<dbReference type="GO" id="GO:0003676">
    <property type="term" value="F:nucleic acid binding"/>
    <property type="evidence" value="ECO:0007669"/>
    <property type="project" value="InterPro"/>
</dbReference>
<dbReference type="SMART" id="SM00507">
    <property type="entry name" value="HNHc"/>
    <property type="match status" value="1"/>
</dbReference>
<dbReference type="AlphaFoldDB" id="A0A0G0Z5F2"/>
<comment type="caution">
    <text evidence="2">The sequence shown here is derived from an EMBL/GenBank/DDBJ whole genome shotgun (WGS) entry which is preliminary data.</text>
</comment>
<dbReference type="InterPro" id="IPR002711">
    <property type="entry name" value="HNH"/>
</dbReference>
<dbReference type="Pfam" id="PF18780">
    <property type="entry name" value="HNH_repeat"/>
    <property type="match status" value="1"/>
</dbReference>
<dbReference type="Gene3D" id="1.10.30.50">
    <property type="match status" value="1"/>
</dbReference>
<evidence type="ECO:0000313" key="3">
    <source>
        <dbReference type="Proteomes" id="UP000034875"/>
    </source>
</evidence>
<proteinExistence type="predicted"/>
<evidence type="ECO:0000259" key="1">
    <source>
        <dbReference type="SMART" id="SM00507"/>
    </source>
</evidence>
<protein>
    <recommendedName>
        <fullName evidence="1">HNH nuclease domain-containing protein</fullName>
    </recommendedName>
</protein>
<dbReference type="GO" id="GO:0004519">
    <property type="term" value="F:endonuclease activity"/>
    <property type="evidence" value="ECO:0007669"/>
    <property type="project" value="InterPro"/>
</dbReference>
<dbReference type="Pfam" id="PF01844">
    <property type="entry name" value="HNH"/>
    <property type="match status" value="1"/>
</dbReference>
<dbReference type="PANTHER" id="PTHR33877:SF2">
    <property type="entry name" value="OS07G0170200 PROTEIN"/>
    <property type="match status" value="1"/>
</dbReference>
<dbReference type="InterPro" id="IPR003615">
    <property type="entry name" value="HNH_nuc"/>
</dbReference>
<accession>A0A0G0Z5F2</accession>
<feature type="domain" description="HNH nuclease" evidence="1">
    <location>
        <begin position="177"/>
        <end position="233"/>
    </location>
</feature>